<evidence type="ECO:0000313" key="7">
    <source>
        <dbReference type="EMBL" id="PIT90967.1"/>
    </source>
</evidence>
<keyword evidence="2" id="KW-1003">Cell membrane</keyword>
<evidence type="ECO:0000256" key="1">
    <source>
        <dbReference type="ARBA" id="ARBA00004651"/>
    </source>
</evidence>
<dbReference type="AlphaFoldDB" id="A0A2M6WDU0"/>
<feature type="transmembrane region" description="Helical" evidence="6">
    <location>
        <begin position="127"/>
        <end position="144"/>
    </location>
</feature>
<feature type="transmembrane region" description="Helical" evidence="6">
    <location>
        <begin position="49"/>
        <end position="73"/>
    </location>
</feature>
<proteinExistence type="predicted"/>
<keyword evidence="3 6" id="KW-0812">Transmembrane</keyword>
<dbReference type="InterPro" id="IPR050833">
    <property type="entry name" value="Poly_Biosynth_Transport"/>
</dbReference>
<dbReference type="PANTHER" id="PTHR30250">
    <property type="entry name" value="PST FAMILY PREDICTED COLANIC ACID TRANSPORTER"/>
    <property type="match status" value="1"/>
</dbReference>
<feature type="transmembrane region" description="Helical" evidence="6">
    <location>
        <begin position="165"/>
        <end position="184"/>
    </location>
</feature>
<accession>A0A2M6WDU0</accession>
<evidence type="ECO:0000256" key="2">
    <source>
        <dbReference type="ARBA" id="ARBA00022475"/>
    </source>
</evidence>
<evidence type="ECO:0000256" key="4">
    <source>
        <dbReference type="ARBA" id="ARBA00022989"/>
    </source>
</evidence>
<reference evidence="8" key="1">
    <citation type="submission" date="2017-09" db="EMBL/GenBank/DDBJ databases">
        <title>Depth-based differentiation of microbial function through sediment-hosted aquifers and enrichment of novel symbionts in the deep terrestrial subsurface.</title>
        <authorList>
            <person name="Probst A.J."/>
            <person name="Ladd B."/>
            <person name="Jarett J.K."/>
            <person name="Geller-Mcgrath D.E."/>
            <person name="Sieber C.M.K."/>
            <person name="Emerson J.B."/>
            <person name="Anantharaman K."/>
            <person name="Thomas B.C."/>
            <person name="Malmstrom R."/>
            <person name="Stieglmeier M."/>
            <person name="Klingl A."/>
            <person name="Woyke T."/>
            <person name="Ryan C.M."/>
            <person name="Banfield J.F."/>
        </authorList>
    </citation>
    <scope>NUCLEOTIDE SEQUENCE [LARGE SCALE GENOMIC DNA]</scope>
</reference>
<feature type="transmembrane region" description="Helical" evidence="6">
    <location>
        <begin position="372"/>
        <end position="395"/>
    </location>
</feature>
<feature type="transmembrane region" description="Helical" evidence="6">
    <location>
        <begin position="340"/>
        <end position="360"/>
    </location>
</feature>
<comment type="subcellular location">
    <subcellularLocation>
        <location evidence="1">Cell membrane</location>
        <topology evidence="1">Multi-pass membrane protein</topology>
    </subcellularLocation>
</comment>
<feature type="transmembrane region" description="Helical" evidence="6">
    <location>
        <begin position="401"/>
        <end position="420"/>
    </location>
</feature>
<protein>
    <submittedName>
        <fullName evidence="7">Uncharacterized protein</fullName>
    </submittedName>
</protein>
<dbReference type="GO" id="GO:0005886">
    <property type="term" value="C:plasma membrane"/>
    <property type="evidence" value="ECO:0007669"/>
    <property type="project" value="UniProtKB-SubCell"/>
</dbReference>
<feature type="transmembrane region" description="Helical" evidence="6">
    <location>
        <begin position="190"/>
        <end position="209"/>
    </location>
</feature>
<comment type="caution">
    <text evidence="7">The sequence shown here is derived from an EMBL/GenBank/DDBJ whole genome shotgun (WGS) entry which is preliminary data.</text>
</comment>
<evidence type="ECO:0000256" key="3">
    <source>
        <dbReference type="ARBA" id="ARBA00022692"/>
    </source>
</evidence>
<gene>
    <name evidence="7" type="ORF">COU17_03375</name>
</gene>
<dbReference type="PANTHER" id="PTHR30250:SF11">
    <property type="entry name" value="O-ANTIGEN TRANSPORTER-RELATED"/>
    <property type="match status" value="1"/>
</dbReference>
<evidence type="ECO:0000313" key="8">
    <source>
        <dbReference type="Proteomes" id="UP000228809"/>
    </source>
</evidence>
<dbReference type="EMBL" id="PFBJ01000018">
    <property type="protein sequence ID" value="PIT90967.1"/>
    <property type="molecule type" value="Genomic_DNA"/>
</dbReference>
<feature type="transmembrane region" description="Helical" evidence="6">
    <location>
        <begin position="20"/>
        <end position="43"/>
    </location>
</feature>
<feature type="transmembrane region" description="Helical" evidence="6">
    <location>
        <begin position="307"/>
        <end position="334"/>
    </location>
</feature>
<feature type="transmembrane region" description="Helical" evidence="6">
    <location>
        <begin position="93"/>
        <end position="115"/>
    </location>
</feature>
<organism evidence="7 8">
    <name type="scientific">Candidatus Kaiserbacteria bacterium CG10_big_fil_rev_8_21_14_0_10_49_17</name>
    <dbReference type="NCBI Taxonomy" id="1974609"/>
    <lineage>
        <taxon>Bacteria</taxon>
        <taxon>Candidatus Kaiseribacteriota</taxon>
    </lineage>
</organism>
<keyword evidence="4 6" id="KW-1133">Transmembrane helix</keyword>
<name>A0A2M6WDU0_9BACT</name>
<keyword evidence="5 6" id="KW-0472">Membrane</keyword>
<sequence>MRSKQPRQYSFFHSYFSGEALIGVWNFVGKGIAALNILLIIGSLDVFKYGVYILVLAFYSFVAAIPFKLLATVITNDLIRYEHEGERARAKRLFWEAFSIRMGFAAVLALGTFFSADIVAHFYDQDIANLVRTLSPLFIFDALYSSIRPLFQMHARFGLTAFRPIVYKTIKFGILGGFVLFATLGVQEVLLAHVIATGLATFIFLIPLVRMYRLWSNVQSEKRFVLFDIVKKHGKWSVLSQVSSQAAGNLRPWLIKLFVNTEAVALFSVAESLYGAIKTFFPTETLVSLVPRELKDKRRSMQLLLRGIKYLTILGILLALLAGVVVPLALPFVFPEYTPSVSLFIALLPALVLLGVRSMSSTFLSAMRRQKYLFLVNSVKTLSTFILPLILLPVFGIHGMPFERVLSAVLVTGMFLYYLIRYHIPKSELRILYTLDAQDKEYFRRFRDLSIGYLRSKLRRSP</sequence>
<evidence type="ECO:0000256" key="6">
    <source>
        <dbReference type="SAM" id="Phobius"/>
    </source>
</evidence>
<evidence type="ECO:0000256" key="5">
    <source>
        <dbReference type="ARBA" id="ARBA00023136"/>
    </source>
</evidence>
<dbReference type="Pfam" id="PF13440">
    <property type="entry name" value="Polysacc_synt_3"/>
    <property type="match status" value="1"/>
</dbReference>
<dbReference type="Proteomes" id="UP000228809">
    <property type="component" value="Unassembled WGS sequence"/>
</dbReference>